<evidence type="ECO:0000256" key="8">
    <source>
        <dbReference type="SAM" id="Phobius"/>
    </source>
</evidence>
<dbReference type="EMBL" id="JAHQCR010000023">
    <property type="protein sequence ID" value="MBU9720907.1"/>
    <property type="molecule type" value="Genomic_DNA"/>
</dbReference>
<protein>
    <submittedName>
        <fullName evidence="10">Potassium channel family protein</fullName>
    </submittedName>
</protein>
<gene>
    <name evidence="10" type="ORF">KS407_05520</name>
</gene>
<dbReference type="Gene3D" id="1.10.287.70">
    <property type="match status" value="1"/>
</dbReference>
<dbReference type="PANTHER" id="PTHR11537:SF254">
    <property type="entry name" value="POTASSIUM VOLTAGE-GATED CHANNEL PROTEIN SHAB"/>
    <property type="match status" value="1"/>
</dbReference>
<feature type="domain" description="Potassium channel" evidence="9">
    <location>
        <begin position="136"/>
        <end position="208"/>
    </location>
</feature>
<dbReference type="PANTHER" id="PTHR11537">
    <property type="entry name" value="VOLTAGE-GATED POTASSIUM CHANNEL"/>
    <property type="match status" value="1"/>
</dbReference>
<name>A0ABS6JRP2_9BACI</name>
<dbReference type="Proteomes" id="UP000790580">
    <property type="component" value="Unassembled WGS sequence"/>
</dbReference>
<organism evidence="10 11">
    <name type="scientific">Evansella alkalicola</name>
    <dbReference type="NCBI Taxonomy" id="745819"/>
    <lineage>
        <taxon>Bacteria</taxon>
        <taxon>Bacillati</taxon>
        <taxon>Bacillota</taxon>
        <taxon>Bacilli</taxon>
        <taxon>Bacillales</taxon>
        <taxon>Bacillaceae</taxon>
        <taxon>Evansella</taxon>
    </lineage>
</organism>
<dbReference type="InterPro" id="IPR013099">
    <property type="entry name" value="K_chnl_dom"/>
</dbReference>
<keyword evidence="7 10" id="KW-0407">Ion channel</keyword>
<feature type="transmembrane region" description="Helical" evidence="8">
    <location>
        <begin position="185"/>
        <end position="209"/>
    </location>
</feature>
<keyword evidence="6 8" id="KW-0472">Membrane</keyword>
<evidence type="ECO:0000256" key="1">
    <source>
        <dbReference type="ARBA" id="ARBA00004141"/>
    </source>
</evidence>
<keyword evidence="2" id="KW-0813">Transport</keyword>
<keyword evidence="5" id="KW-0406">Ion transport</keyword>
<evidence type="ECO:0000256" key="7">
    <source>
        <dbReference type="ARBA" id="ARBA00023303"/>
    </source>
</evidence>
<dbReference type="GO" id="GO:0034220">
    <property type="term" value="P:monoatomic ion transmembrane transport"/>
    <property type="evidence" value="ECO:0007669"/>
    <property type="project" value="UniProtKB-KW"/>
</dbReference>
<evidence type="ECO:0000256" key="2">
    <source>
        <dbReference type="ARBA" id="ARBA00022448"/>
    </source>
</evidence>
<keyword evidence="4 8" id="KW-1133">Transmembrane helix</keyword>
<accession>A0ABS6JRP2</accession>
<dbReference type="SUPFAM" id="SSF81324">
    <property type="entry name" value="Voltage-gated potassium channels"/>
    <property type="match status" value="1"/>
</dbReference>
<dbReference type="Gene3D" id="1.20.120.350">
    <property type="entry name" value="Voltage-gated potassium channels. Chain C"/>
    <property type="match status" value="1"/>
</dbReference>
<evidence type="ECO:0000256" key="3">
    <source>
        <dbReference type="ARBA" id="ARBA00022692"/>
    </source>
</evidence>
<evidence type="ECO:0000256" key="4">
    <source>
        <dbReference type="ARBA" id="ARBA00022989"/>
    </source>
</evidence>
<dbReference type="Pfam" id="PF07885">
    <property type="entry name" value="Ion_trans_2"/>
    <property type="match status" value="1"/>
</dbReference>
<reference evidence="10 11" key="1">
    <citation type="submission" date="2021-06" db="EMBL/GenBank/DDBJ databases">
        <title>Bacillus sp. RD4P76, an endophyte from a halophyte.</title>
        <authorList>
            <person name="Sun J.-Q."/>
        </authorList>
    </citation>
    <scope>NUCLEOTIDE SEQUENCE [LARGE SCALE GENOMIC DNA]</scope>
    <source>
        <strain evidence="10 11">JCM 17098</strain>
    </source>
</reference>
<feature type="transmembrane region" description="Helical" evidence="8">
    <location>
        <begin position="131"/>
        <end position="149"/>
    </location>
</feature>
<evidence type="ECO:0000313" key="10">
    <source>
        <dbReference type="EMBL" id="MBU9720907.1"/>
    </source>
</evidence>
<dbReference type="InterPro" id="IPR027359">
    <property type="entry name" value="Volt_channel_dom_sf"/>
</dbReference>
<keyword evidence="3 8" id="KW-0812">Transmembrane</keyword>
<comment type="caution">
    <text evidence="10">The sequence shown here is derived from an EMBL/GenBank/DDBJ whole genome shotgun (WGS) entry which is preliminary data.</text>
</comment>
<feature type="transmembrane region" description="Helical" evidence="8">
    <location>
        <begin position="21"/>
        <end position="41"/>
    </location>
</feature>
<sequence length="257" mass="29251">MEVNHLNKENGLTPPKKSKLLLIYEVFMAILALTSVIFIFNHAENSFIRNLDFVIWIIFVVDVLTRLILSKNKIEYLKKNPLDIIAIIPFDSIFRLARLARIIRLFRAIAIMKHILGPVYAIIRTNNLDKVVLGTVILIFISSIPIRFVEPSINSYTDAVWWAIVTSTTVGYGDISPETMIGRLIAIVLMIFGIGLLGMVTSSVASYFLKKKESDSESPTIAYIKGEVDRIEELTEVEIERLKLLLDTYKKDFSDNR</sequence>
<dbReference type="Gene3D" id="1.20.5.110">
    <property type="match status" value="1"/>
</dbReference>
<evidence type="ECO:0000313" key="11">
    <source>
        <dbReference type="Proteomes" id="UP000790580"/>
    </source>
</evidence>
<keyword evidence="11" id="KW-1185">Reference proteome</keyword>
<proteinExistence type="predicted"/>
<feature type="transmembrane region" description="Helical" evidence="8">
    <location>
        <begin position="53"/>
        <end position="69"/>
    </location>
</feature>
<comment type="subcellular location">
    <subcellularLocation>
        <location evidence="1">Membrane</location>
        <topology evidence="1">Multi-pass membrane protein</topology>
    </subcellularLocation>
</comment>
<evidence type="ECO:0000256" key="5">
    <source>
        <dbReference type="ARBA" id="ARBA00023065"/>
    </source>
</evidence>
<evidence type="ECO:0000256" key="6">
    <source>
        <dbReference type="ARBA" id="ARBA00023136"/>
    </source>
</evidence>
<evidence type="ECO:0000259" key="9">
    <source>
        <dbReference type="Pfam" id="PF07885"/>
    </source>
</evidence>
<dbReference type="InterPro" id="IPR028325">
    <property type="entry name" value="VG_K_chnl"/>
</dbReference>